<evidence type="ECO:0000256" key="1">
    <source>
        <dbReference type="ARBA" id="ARBA00023015"/>
    </source>
</evidence>
<dbReference type="PANTHER" id="PTHR44688">
    <property type="entry name" value="DNA-BINDING TRANSCRIPTIONAL ACTIVATOR DEVR_DOSR"/>
    <property type="match status" value="1"/>
</dbReference>
<evidence type="ECO:0000256" key="3">
    <source>
        <dbReference type="ARBA" id="ARBA00023163"/>
    </source>
</evidence>
<name>A0A1U9NKH6_9BACT</name>
<keyword evidence="1" id="KW-0805">Transcription regulation</keyword>
<dbReference type="InterPro" id="IPR016032">
    <property type="entry name" value="Sig_transdc_resp-reg_C-effctor"/>
</dbReference>
<dbReference type="GO" id="GO:0006355">
    <property type="term" value="P:regulation of DNA-templated transcription"/>
    <property type="evidence" value="ECO:0007669"/>
    <property type="project" value="InterPro"/>
</dbReference>
<gene>
    <name evidence="5" type="primary">fixJ_2</name>
    <name evidence="5" type="ORF">STSP2_01474</name>
</gene>
<dbReference type="Gene3D" id="3.40.50.2300">
    <property type="match status" value="1"/>
</dbReference>
<dbReference type="InterPro" id="IPR011006">
    <property type="entry name" value="CheY-like_superfamily"/>
</dbReference>
<dbReference type="RefSeq" id="WP_146661206.1">
    <property type="nucleotide sequence ID" value="NZ_CP019791.1"/>
</dbReference>
<dbReference type="InterPro" id="IPR000792">
    <property type="entry name" value="Tscrpt_reg_LuxR_C"/>
</dbReference>
<organism evidence="5 6">
    <name type="scientific">Anaerohalosphaera lusitana</name>
    <dbReference type="NCBI Taxonomy" id="1936003"/>
    <lineage>
        <taxon>Bacteria</taxon>
        <taxon>Pseudomonadati</taxon>
        <taxon>Planctomycetota</taxon>
        <taxon>Phycisphaerae</taxon>
        <taxon>Sedimentisphaerales</taxon>
        <taxon>Anaerohalosphaeraceae</taxon>
        <taxon>Anaerohalosphaera</taxon>
    </lineage>
</organism>
<dbReference type="SUPFAM" id="SSF46894">
    <property type="entry name" value="C-terminal effector domain of the bipartite response regulators"/>
    <property type="match status" value="1"/>
</dbReference>
<keyword evidence="2" id="KW-0238">DNA-binding</keyword>
<dbReference type="GO" id="GO:0003677">
    <property type="term" value="F:DNA binding"/>
    <property type="evidence" value="ECO:0007669"/>
    <property type="project" value="UniProtKB-KW"/>
</dbReference>
<dbReference type="InterPro" id="IPR036388">
    <property type="entry name" value="WH-like_DNA-bd_sf"/>
</dbReference>
<evidence type="ECO:0000313" key="5">
    <source>
        <dbReference type="EMBL" id="AQT68315.1"/>
    </source>
</evidence>
<dbReference type="AlphaFoldDB" id="A0A1U9NKH6"/>
<keyword evidence="3" id="KW-0804">Transcription</keyword>
<accession>A0A1U9NKH6</accession>
<evidence type="ECO:0000259" key="4">
    <source>
        <dbReference type="PROSITE" id="PS50043"/>
    </source>
</evidence>
<proteinExistence type="predicted"/>
<dbReference type="PRINTS" id="PR00038">
    <property type="entry name" value="HTHLUXR"/>
</dbReference>
<feature type="domain" description="HTH luxR-type" evidence="4">
    <location>
        <begin position="129"/>
        <end position="194"/>
    </location>
</feature>
<keyword evidence="6" id="KW-1185">Reference proteome</keyword>
<dbReference type="KEGG" id="alus:STSP2_01474"/>
<dbReference type="Gene3D" id="1.10.10.10">
    <property type="entry name" value="Winged helix-like DNA-binding domain superfamily/Winged helix DNA-binding domain"/>
    <property type="match status" value="1"/>
</dbReference>
<dbReference type="PROSITE" id="PS50043">
    <property type="entry name" value="HTH_LUXR_2"/>
    <property type="match status" value="1"/>
</dbReference>
<sequence>MENIKENGNHPVCVIHPEKSFREIIKQHICEKGFECHCYGGNDGFFQDFDGDQAGVLITPAQTRDGFDNEIKQIKQTCPGFQVIALADNASVEEAVELMRKGAFGVVEPSKFDQQLFKELENAFEQIGCYSKLADLTPTEKVVLGHLLEGMGNKQIARKMHRSVRTIEDHRANIMKKMEAANVVDLVKKALAFGYCDL</sequence>
<dbReference type="STRING" id="1936003.STSP2_01474"/>
<protein>
    <submittedName>
        <fullName evidence="5">Transcriptional regulatory protein FixJ</fullName>
    </submittedName>
</protein>
<dbReference type="OrthoDB" id="271936at2"/>
<dbReference type="SUPFAM" id="SSF52172">
    <property type="entry name" value="CheY-like"/>
    <property type="match status" value="1"/>
</dbReference>
<dbReference type="CDD" id="cd06170">
    <property type="entry name" value="LuxR_C_like"/>
    <property type="match status" value="1"/>
</dbReference>
<dbReference type="Pfam" id="PF00196">
    <property type="entry name" value="GerE"/>
    <property type="match status" value="1"/>
</dbReference>
<dbReference type="Proteomes" id="UP000189674">
    <property type="component" value="Chromosome"/>
</dbReference>
<dbReference type="SMART" id="SM00421">
    <property type="entry name" value="HTH_LUXR"/>
    <property type="match status" value="1"/>
</dbReference>
<evidence type="ECO:0000256" key="2">
    <source>
        <dbReference type="ARBA" id="ARBA00023125"/>
    </source>
</evidence>
<dbReference type="PROSITE" id="PS00622">
    <property type="entry name" value="HTH_LUXR_1"/>
    <property type="match status" value="1"/>
</dbReference>
<dbReference type="EMBL" id="CP019791">
    <property type="protein sequence ID" value="AQT68315.1"/>
    <property type="molecule type" value="Genomic_DNA"/>
</dbReference>
<dbReference type="PANTHER" id="PTHR44688:SF16">
    <property type="entry name" value="DNA-BINDING TRANSCRIPTIONAL ACTIVATOR DEVR_DOSR"/>
    <property type="match status" value="1"/>
</dbReference>
<reference evidence="6" key="1">
    <citation type="submission" date="2017-02" db="EMBL/GenBank/DDBJ databases">
        <title>Comparative genomics and description of representatives of a novel lineage of planctomycetes thriving in anoxic sediments.</title>
        <authorList>
            <person name="Spring S."/>
            <person name="Bunk B."/>
            <person name="Sproer C."/>
        </authorList>
    </citation>
    <scope>NUCLEOTIDE SEQUENCE [LARGE SCALE GENOMIC DNA]</scope>
    <source>
        <strain evidence="6">ST-NAGAB-D1</strain>
    </source>
</reference>
<evidence type="ECO:0000313" key="6">
    <source>
        <dbReference type="Proteomes" id="UP000189674"/>
    </source>
</evidence>